<dbReference type="InterPro" id="IPR001466">
    <property type="entry name" value="Beta-lactam-related"/>
</dbReference>
<reference evidence="4" key="1">
    <citation type="journal article" date="2019" name="Int. J. Syst. Evol. Microbiol.">
        <title>The Global Catalogue of Microorganisms (GCM) 10K type strain sequencing project: providing services to taxonomists for standard genome sequencing and annotation.</title>
        <authorList>
            <consortium name="The Broad Institute Genomics Platform"/>
            <consortium name="The Broad Institute Genome Sequencing Center for Infectious Disease"/>
            <person name="Wu L."/>
            <person name="Ma J."/>
        </authorList>
    </citation>
    <scope>NUCLEOTIDE SEQUENCE [LARGE SCALE GENOMIC DNA]</scope>
    <source>
        <strain evidence="4">KACC 11407</strain>
    </source>
</reference>
<name>A0ABW0SPX5_9GAMM</name>
<dbReference type="Pfam" id="PF00144">
    <property type="entry name" value="Beta-lactamase"/>
    <property type="match status" value="1"/>
</dbReference>
<evidence type="ECO:0000313" key="3">
    <source>
        <dbReference type="EMBL" id="MFC5570976.1"/>
    </source>
</evidence>
<keyword evidence="3" id="KW-0378">Hydrolase</keyword>
<evidence type="ECO:0000313" key="4">
    <source>
        <dbReference type="Proteomes" id="UP001596036"/>
    </source>
</evidence>
<comment type="caution">
    <text evidence="3">The sequence shown here is derived from an EMBL/GenBank/DDBJ whole genome shotgun (WGS) entry which is preliminary data.</text>
</comment>
<accession>A0ABW0SPX5</accession>
<dbReference type="PANTHER" id="PTHR43283">
    <property type="entry name" value="BETA-LACTAMASE-RELATED"/>
    <property type="match status" value="1"/>
</dbReference>
<dbReference type="InterPro" id="IPR050789">
    <property type="entry name" value="Diverse_Enzym_Activities"/>
</dbReference>
<gene>
    <name evidence="3" type="ORF">ACFPN1_12990</name>
</gene>
<evidence type="ECO:0000259" key="2">
    <source>
        <dbReference type="Pfam" id="PF00144"/>
    </source>
</evidence>
<dbReference type="SUPFAM" id="SSF56601">
    <property type="entry name" value="beta-lactamase/transpeptidase-like"/>
    <property type="match status" value="1"/>
</dbReference>
<sequence length="375" mass="39946">MRLRVRVACAGLLLATFATTSAVAGELDAVLARAMDGSRTPAVGVAVIRDGKVADVAVRGVRRNDAAEAVTPGDVWLIGSTSKPMTTALIAKLVERGTLSWDAPLSSMLPELAASMREDYRAVTLVQLLSHGAGLPENLRDLSHVDRYFTDTRPLPEQRLAYITEALQDAPVAREDAAFSYSNTGFLIAAVIAERATGKPFETLMREEVFVPLGMDSAGFGPTSDGQIRGHRDGKPVTVLARSDDGVPMLFTAAGNMHMSLRDWARFCIDQLAGGRGNGTLLKPESYRLMQTARPGRPAGLDWGVQPTIAGRRGPVLAHGGSDGNWLAWVALFPRENSGVLVVANAADDMDGDKVTHAALAELLPTLSPADKKPD</sequence>
<dbReference type="InterPro" id="IPR012338">
    <property type="entry name" value="Beta-lactam/transpept-like"/>
</dbReference>
<protein>
    <submittedName>
        <fullName evidence="3">Serine hydrolase domain-containing protein</fullName>
        <ecNumber evidence="3">3.-.-.-</ecNumber>
    </submittedName>
</protein>
<feature type="domain" description="Beta-lactamase-related" evidence="2">
    <location>
        <begin position="27"/>
        <end position="360"/>
    </location>
</feature>
<proteinExistence type="predicted"/>
<evidence type="ECO:0000256" key="1">
    <source>
        <dbReference type="SAM" id="SignalP"/>
    </source>
</evidence>
<feature type="signal peptide" evidence="1">
    <location>
        <begin position="1"/>
        <end position="24"/>
    </location>
</feature>
<dbReference type="EMBL" id="JBHSNM010000005">
    <property type="protein sequence ID" value="MFC5570976.1"/>
    <property type="molecule type" value="Genomic_DNA"/>
</dbReference>
<keyword evidence="4" id="KW-1185">Reference proteome</keyword>
<dbReference type="RefSeq" id="WP_386755525.1">
    <property type="nucleotide sequence ID" value="NZ_JBHSNM010000005.1"/>
</dbReference>
<keyword evidence="1" id="KW-0732">Signal</keyword>
<organism evidence="3 4">
    <name type="scientific">Lysobacter yangpyeongensis</name>
    <dbReference type="NCBI Taxonomy" id="346182"/>
    <lineage>
        <taxon>Bacteria</taxon>
        <taxon>Pseudomonadati</taxon>
        <taxon>Pseudomonadota</taxon>
        <taxon>Gammaproteobacteria</taxon>
        <taxon>Lysobacterales</taxon>
        <taxon>Lysobacteraceae</taxon>
        <taxon>Lysobacter</taxon>
    </lineage>
</organism>
<dbReference type="Proteomes" id="UP001596036">
    <property type="component" value="Unassembled WGS sequence"/>
</dbReference>
<feature type="chain" id="PRO_5046124857" evidence="1">
    <location>
        <begin position="25"/>
        <end position="375"/>
    </location>
</feature>
<dbReference type="GO" id="GO:0016787">
    <property type="term" value="F:hydrolase activity"/>
    <property type="evidence" value="ECO:0007669"/>
    <property type="project" value="UniProtKB-KW"/>
</dbReference>
<dbReference type="PANTHER" id="PTHR43283:SF18">
    <property type="match status" value="1"/>
</dbReference>
<dbReference type="EC" id="3.-.-.-" evidence="3"/>
<dbReference type="Gene3D" id="3.40.710.10">
    <property type="entry name" value="DD-peptidase/beta-lactamase superfamily"/>
    <property type="match status" value="1"/>
</dbReference>